<proteinExistence type="predicted"/>
<accession>A0AAV9HLQ6</accession>
<reference evidence="2" key="2">
    <citation type="submission" date="2023-06" db="EMBL/GenBank/DDBJ databases">
        <authorList>
            <consortium name="Lawrence Berkeley National Laboratory"/>
            <person name="Mondo S.J."/>
            <person name="Hensen N."/>
            <person name="Bonometti L."/>
            <person name="Westerberg I."/>
            <person name="Brannstrom I.O."/>
            <person name="Guillou S."/>
            <person name="Cros-Aarteil S."/>
            <person name="Calhoun S."/>
            <person name="Haridas S."/>
            <person name="Kuo A."/>
            <person name="Pangilinan J."/>
            <person name="Riley R."/>
            <person name="Labutti K."/>
            <person name="Andreopoulos B."/>
            <person name="Lipzen A."/>
            <person name="Chen C."/>
            <person name="Yanf M."/>
            <person name="Daum C."/>
            <person name="Ng V."/>
            <person name="Clum A."/>
            <person name="Steindorff A."/>
            <person name="Ohm R."/>
            <person name="Martin F."/>
            <person name="Silar P."/>
            <person name="Natvig D."/>
            <person name="Lalanne C."/>
            <person name="Gautier V."/>
            <person name="Ament-Velasquez S.L."/>
            <person name="Kruys A."/>
            <person name="Hutchinson M.I."/>
            <person name="Powell A.J."/>
            <person name="Barry K."/>
            <person name="Miller A.N."/>
            <person name="Grigoriev I.V."/>
            <person name="Debuchy R."/>
            <person name="Gladieux P."/>
            <person name="Thoren M.H."/>
            <person name="Johannesson H."/>
        </authorList>
    </citation>
    <scope>NUCLEOTIDE SEQUENCE</scope>
    <source>
        <strain evidence="2">PSN324</strain>
    </source>
</reference>
<dbReference type="EMBL" id="MU864989">
    <property type="protein sequence ID" value="KAK4461547.1"/>
    <property type="molecule type" value="Genomic_DNA"/>
</dbReference>
<name>A0AAV9HLQ6_9PEZI</name>
<evidence type="ECO:0000256" key="1">
    <source>
        <dbReference type="SAM" id="SignalP"/>
    </source>
</evidence>
<comment type="caution">
    <text evidence="2">The sequence shown here is derived from an EMBL/GenBank/DDBJ whole genome shotgun (WGS) entry which is preliminary data.</text>
</comment>
<dbReference type="AlphaFoldDB" id="A0AAV9HLQ6"/>
<sequence length="156" mass="16380">MHASFLLGFLPLLVQGAAVAPSATAVPSASNITAVSGMAKRDNCGIGGSGIQPADIYSMVGDLQYNDPDSLRYVAHGNWIAWTVGSATICLFNDYLTENTHVSRWESGWAASFIQNECGCTSNACGGGTTTAHGDSGLALRAVLLSTYNDQCDYHK</sequence>
<evidence type="ECO:0000313" key="3">
    <source>
        <dbReference type="Proteomes" id="UP001321749"/>
    </source>
</evidence>
<protein>
    <recommendedName>
        <fullName evidence="4">Killer toxin Kp4 domain-containing protein</fullName>
    </recommendedName>
</protein>
<feature type="chain" id="PRO_5043765412" description="Killer toxin Kp4 domain-containing protein" evidence="1">
    <location>
        <begin position="17"/>
        <end position="156"/>
    </location>
</feature>
<evidence type="ECO:0008006" key="4">
    <source>
        <dbReference type="Google" id="ProtNLM"/>
    </source>
</evidence>
<feature type="signal peptide" evidence="1">
    <location>
        <begin position="1"/>
        <end position="16"/>
    </location>
</feature>
<evidence type="ECO:0000313" key="2">
    <source>
        <dbReference type="EMBL" id="KAK4461547.1"/>
    </source>
</evidence>
<gene>
    <name evidence="2" type="ORF">QBC42DRAFT_270018</name>
</gene>
<keyword evidence="1" id="KW-0732">Signal</keyword>
<organism evidence="2 3">
    <name type="scientific">Cladorrhinum samala</name>
    <dbReference type="NCBI Taxonomy" id="585594"/>
    <lineage>
        <taxon>Eukaryota</taxon>
        <taxon>Fungi</taxon>
        <taxon>Dikarya</taxon>
        <taxon>Ascomycota</taxon>
        <taxon>Pezizomycotina</taxon>
        <taxon>Sordariomycetes</taxon>
        <taxon>Sordariomycetidae</taxon>
        <taxon>Sordariales</taxon>
        <taxon>Podosporaceae</taxon>
        <taxon>Cladorrhinum</taxon>
    </lineage>
</organism>
<reference evidence="2" key="1">
    <citation type="journal article" date="2023" name="Mol. Phylogenet. Evol.">
        <title>Genome-scale phylogeny and comparative genomics of the fungal order Sordariales.</title>
        <authorList>
            <person name="Hensen N."/>
            <person name="Bonometti L."/>
            <person name="Westerberg I."/>
            <person name="Brannstrom I.O."/>
            <person name="Guillou S."/>
            <person name="Cros-Aarteil S."/>
            <person name="Calhoun S."/>
            <person name="Haridas S."/>
            <person name="Kuo A."/>
            <person name="Mondo S."/>
            <person name="Pangilinan J."/>
            <person name="Riley R."/>
            <person name="LaButti K."/>
            <person name="Andreopoulos B."/>
            <person name="Lipzen A."/>
            <person name="Chen C."/>
            <person name="Yan M."/>
            <person name="Daum C."/>
            <person name="Ng V."/>
            <person name="Clum A."/>
            <person name="Steindorff A."/>
            <person name="Ohm R.A."/>
            <person name="Martin F."/>
            <person name="Silar P."/>
            <person name="Natvig D.O."/>
            <person name="Lalanne C."/>
            <person name="Gautier V."/>
            <person name="Ament-Velasquez S.L."/>
            <person name="Kruys A."/>
            <person name="Hutchinson M.I."/>
            <person name="Powell A.J."/>
            <person name="Barry K."/>
            <person name="Miller A.N."/>
            <person name="Grigoriev I.V."/>
            <person name="Debuchy R."/>
            <person name="Gladieux P."/>
            <person name="Hiltunen Thoren M."/>
            <person name="Johannesson H."/>
        </authorList>
    </citation>
    <scope>NUCLEOTIDE SEQUENCE</scope>
    <source>
        <strain evidence="2">PSN324</strain>
    </source>
</reference>
<dbReference type="Proteomes" id="UP001321749">
    <property type="component" value="Unassembled WGS sequence"/>
</dbReference>
<keyword evidence="3" id="KW-1185">Reference proteome</keyword>